<dbReference type="Proteomes" id="UP000824469">
    <property type="component" value="Unassembled WGS sequence"/>
</dbReference>
<accession>A0AA38CDI4</accession>
<dbReference type="GO" id="GO:2000031">
    <property type="term" value="P:regulation of salicylic acid mediated signaling pathway"/>
    <property type="evidence" value="ECO:0007669"/>
    <property type="project" value="InterPro"/>
</dbReference>
<sequence length="166" mass="18396">MEENAAALNTALNAVQALGRGFDVTSDIRLLYCKGAASSRLVVVDEENTKDLTVAEDLIVPNVPLEVTCSPGELARQHSGVLDFHQMAEHFNETVHLSGKHPLWQLEFDVQFLWFTGVQCSSHQESRNGWGFNFIIHCSVEHITLGSLSRSQARCSKYVGASFFSK</sequence>
<dbReference type="EMBL" id="JAHRHJ020000010">
    <property type="protein sequence ID" value="KAH9298787.1"/>
    <property type="molecule type" value="Genomic_DNA"/>
</dbReference>
<dbReference type="AlphaFoldDB" id="A0AA38CDI4"/>
<dbReference type="PANTHER" id="PTHR33199:SF3">
    <property type="entry name" value="MACPF DOMAIN-CONTAINING PROTEIN CAD1"/>
    <property type="match status" value="1"/>
</dbReference>
<dbReference type="InterPro" id="IPR044663">
    <property type="entry name" value="CAD1/NSL1-like"/>
</dbReference>
<comment type="caution">
    <text evidence="1">The sequence shown here is derived from an EMBL/GenBank/DDBJ whole genome shotgun (WGS) entry which is preliminary data.</text>
</comment>
<keyword evidence="2" id="KW-1185">Reference proteome</keyword>
<evidence type="ECO:0000313" key="2">
    <source>
        <dbReference type="Proteomes" id="UP000824469"/>
    </source>
</evidence>
<evidence type="ECO:0000313" key="1">
    <source>
        <dbReference type="EMBL" id="KAH9298787.1"/>
    </source>
</evidence>
<dbReference type="GO" id="GO:0006952">
    <property type="term" value="P:defense response"/>
    <property type="evidence" value="ECO:0007669"/>
    <property type="project" value="InterPro"/>
</dbReference>
<name>A0AA38CDI4_TAXCH</name>
<organism evidence="1 2">
    <name type="scientific">Taxus chinensis</name>
    <name type="common">Chinese yew</name>
    <name type="synonym">Taxus wallichiana var. chinensis</name>
    <dbReference type="NCBI Taxonomy" id="29808"/>
    <lineage>
        <taxon>Eukaryota</taxon>
        <taxon>Viridiplantae</taxon>
        <taxon>Streptophyta</taxon>
        <taxon>Embryophyta</taxon>
        <taxon>Tracheophyta</taxon>
        <taxon>Spermatophyta</taxon>
        <taxon>Pinopsida</taxon>
        <taxon>Pinidae</taxon>
        <taxon>Conifers II</taxon>
        <taxon>Cupressales</taxon>
        <taxon>Taxaceae</taxon>
        <taxon>Taxus</taxon>
    </lineage>
</organism>
<dbReference type="GO" id="GO:0005886">
    <property type="term" value="C:plasma membrane"/>
    <property type="evidence" value="ECO:0007669"/>
    <property type="project" value="TreeGrafter"/>
</dbReference>
<protein>
    <submittedName>
        <fullName evidence="1">Uncharacterized protein</fullName>
    </submittedName>
</protein>
<reference evidence="1 2" key="1">
    <citation type="journal article" date="2021" name="Nat. Plants">
        <title>The Taxus genome provides insights into paclitaxel biosynthesis.</title>
        <authorList>
            <person name="Xiong X."/>
            <person name="Gou J."/>
            <person name="Liao Q."/>
            <person name="Li Y."/>
            <person name="Zhou Q."/>
            <person name="Bi G."/>
            <person name="Li C."/>
            <person name="Du R."/>
            <person name="Wang X."/>
            <person name="Sun T."/>
            <person name="Guo L."/>
            <person name="Liang H."/>
            <person name="Lu P."/>
            <person name="Wu Y."/>
            <person name="Zhang Z."/>
            <person name="Ro D.K."/>
            <person name="Shang Y."/>
            <person name="Huang S."/>
            <person name="Yan J."/>
        </authorList>
    </citation>
    <scope>NUCLEOTIDE SEQUENCE [LARGE SCALE GENOMIC DNA]</scope>
    <source>
        <strain evidence="1">Ta-2019</strain>
    </source>
</reference>
<gene>
    <name evidence="1" type="ORF">KI387_030469</name>
</gene>
<feature type="non-terminal residue" evidence="1">
    <location>
        <position position="166"/>
    </location>
</feature>
<proteinExistence type="predicted"/>
<dbReference type="PANTHER" id="PTHR33199">
    <property type="entry name" value="MACPF DOMAIN-CONTAINING PROTEIN CAD1"/>
    <property type="match status" value="1"/>
</dbReference>
<dbReference type="GO" id="GO:0012501">
    <property type="term" value="P:programmed cell death"/>
    <property type="evidence" value="ECO:0007669"/>
    <property type="project" value="InterPro"/>
</dbReference>
<dbReference type="OMA" id="VTADIEC"/>